<evidence type="ECO:0000256" key="3">
    <source>
        <dbReference type="ARBA" id="ARBA00022989"/>
    </source>
</evidence>
<name>A0A815JWS3_ADIRI</name>
<feature type="transmembrane region" description="Helical" evidence="5">
    <location>
        <begin position="181"/>
        <end position="199"/>
    </location>
</feature>
<proteinExistence type="predicted"/>
<dbReference type="EMBL" id="CAJNOJ010000302">
    <property type="protein sequence ID" value="CAF1383393.1"/>
    <property type="molecule type" value="Genomic_DNA"/>
</dbReference>
<evidence type="ECO:0000256" key="4">
    <source>
        <dbReference type="ARBA" id="ARBA00023136"/>
    </source>
</evidence>
<dbReference type="Pfam" id="PF13903">
    <property type="entry name" value="Claudin_2"/>
    <property type="match status" value="1"/>
</dbReference>
<accession>A0A815JWS3</accession>
<feature type="transmembrane region" description="Helical" evidence="5">
    <location>
        <begin position="53"/>
        <end position="72"/>
    </location>
</feature>
<evidence type="ECO:0000313" key="6">
    <source>
        <dbReference type="EMBL" id="CAF1383393.1"/>
    </source>
</evidence>
<dbReference type="InterPro" id="IPR004031">
    <property type="entry name" value="PMP22/EMP/MP20/Claudin"/>
</dbReference>
<feature type="transmembrane region" description="Helical" evidence="5">
    <location>
        <begin position="266"/>
        <end position="286"/>
    </location>
</feature>
<gene>
    <name evidence="6" type="ORF">EDS130_LOCUS35059</name>
</gene>
<feature type="transmembrane region" description="Helical" evidence="5">
    <location>
        <begin position="298"/>
        <end position="321"/>
    </location>
</feature>
<dbReference type="AlphaFoldDB" id="A0A815JWS3"/>
<feature type="transmembrane region" description="Helical" evidence="5">
    <location>
        <begin position="333"/>
        <end position="357"/>
    </location>
</feature>
<comment type="subcellular location">
    <subcellularLocation>
        <location evidence="1">Membrane</location>
        <topology evidence="1">Multi-pass membrane protein</topology>
    </subcellularLocation>
</comment>
<reference evidence="6" key="1">
    <citation type="submission" date="2021-02" db="EMBL/GenBank/DDBJ databases">
        <authorList>
            <person name="Nowell W R."/>
        </authorList>
    </citation>
    <scope>NUCLEOTIDE SEQUENCE</scope>
</reference>
<dbReference type="Gene3D" id="1.20.140.150">
    <property type="match status" value="1"/>
</dbReference>
<evidence type="ECO:0000313" key="7">
    <source>
        <dbReference type="Proteomes" id="UP000663852"/>
    </source>
</evidence>
<keyword evidence="3 5" id="KW-1133">Transmembrane helix</keyword>
<evidence type="ECO:0000256" key="2">
    <source>
        <dbReference type="ARBA" id="ARBA00022692"/>
    </source>
</evidence>
<keyword evidence="4 5" id="KW-0472">Membrane</keyword>
<sequence length="358" mass="38655">MVLFSSCYGYQSNDIISHFIQISSEHTYNLCGGVCFCDIIPSWYIWYESTVNYVVPILLIVALSFALHGAYFNAETSSKAEFSVVSISDDDYSICSHLGNNFISPNITHFTCVPPIILPYAKLITLPDAKKKLRVLLIYKNNYRGVAPRTLFSFCRSLHAHTCAQLDIEQPFRRMALNKRILAAACAGLMAIACILYIISNALPAWSVVKINLENAESRKTSNGLWRSCSTSDAGIQICLDPSSLCPLAEGEAASSCHKMAAAKTFITLACIFSAISALCLVACIIESINKNTIVVTLIKVLPILSLVVGIIGLAVGISYATYIGSLPAEVSLGAASILAIIAVVINLIAAISALLIR</sequence>
<comment type="caution">
    <text evidence="6">The sequence shown here is derived from an EMBL/GenBank/DDBJ whole genome shotgun (WGS) entry which is preliminary data.</text>
</comment>
<organism evidence="6 7">
    <name type="scientific">Adineta ricciae</name>
    <name type="common">Rotifer</name>
    <dbReference type="NCBI Taxonomy" id="249248"/>
    <lineage>
        <taxon>Eukaryota</taxon>
        <taxon>Metazoa</taxon>
        <taxon>Spiralia</taxon>
        <taxon>Gnathifera</taxon>
        <taxon>Rotifera</taxon>
        <taxon>Eurotatoria</taxon>
        <taxon>Bdelloidea</taxon>
        <taxon>Adinetida</taxon>
        <taxon>Adinetidae</taxon>
        <taxon>Adineta</taxon>
    </lineage>
</organism>
<keyword evidence="2 5" id="KW-0812">Transmembrane</keyword>
<dbReference type="GO" id="GO:0016020">
    <property type="term" value="C:membrane"/>
    <property type="evidence" value="ECO:0007669"/>
    <property type="project" value="UniProtKB-SubCell"/>
</dbReference>
<protein>
    <submittedName>
        <fullName evidence="6">Uncharacterized protein</fullName>
    </submittedName>
</protein>
<evidence type="ECO:0000256" key="5">
    <source>
        <dbReference type="SAM" id="Phobius"/>
    </source>
</evidence>
<evidence type="ECO:0000256" key="1">
    <source>
        <dbReference type="ARBA" id="ARBA00004141"/>
    </source>
</evidence>
<dbReference type="Proteomes" id="UP000663852">
    <property type="component" value="Unassembled WGS sequence"/>
</dbReference>